<sequence>MNYGHVLGNREDVPFTASQASRVGNQAARSESEKCWNGEEKDGPRKNKSARCQWEHFFLSSVAGVTGPDRRVIWAMFYTAACQAHLISPETDGSRSLLIVHSSRSSPPPTTHPPQHPPPPPSVSHPSLPKSRPTLESPRHVR</sequence>
<organism evidence="2 3">
    <name type="scientific">Tachysurus vachellii</name>
    <name type="common">Darkbarbel catfish</name>
    <name type="synonym">Pelteobagrus vachellii</name>
    <dbReference type="NCBI Taxonomy" id="175792"/>
    <lineage>
        <taxon>Eukaryota</taxon>
        <taxon>Metazoa</taxon>
        <taxon>Chordata</taxon>
        <taxon>Craniata</taxon>
        <taxon>Vertebrata</taxon>
        <taxon>Euteleostomi</taxon>
        <taxon>Actinopterygii</taxon>
        <taxon>Neopterygii</taxon>
        <taxon>Teleostei</taxon>
        <taxon>Ostariophysi</taxon>
        <taxon>Siluriformes</taxon>
        <taxon>Bagridae</taxon>
        <taxon>Tachysurus</taxon>
    </lineage>
</organism>
<dbReference type="AlphaFoldDB" id="A0AA88SCL5"/>
<feature type="region of interest" description="Disordered" evidence="1">
    <location>
        <begin position="1"/>
        <end position="49"/>
    </location>
</feature>
<keyword evidence="3" id="KW-1185">Reference proteome</keyword>
<feature type="compositionally biased region" description="Basic and acidic residues" evidence="1">
    <location>
        <begin position="30"/>
        <end position="45"/>
    </location>
</feature>
<evidence type="ECO:0000313" key="2">
    <source>
        <dbReference type="EMBL" id="KAK2829045.1"/>
    </source>
</evidence>
<gene>
    <name evidence="2" type="ORF">Q7C36_017035</name>
</gene>
<dbReference type="Proteomes" id="UP001187315">
    <property type="component" value="Unassembled WGS sequence"/>
</dbReference>
<proteinExistence type="predicted"/>
<evidence type="ECO:0000256" key="1">
    <source>
        <dbReference type="SAM" id="MobiDB-lite"/>
    </source>
</evidence>
<name>A0AA88SCL5_TACVA</name>
<feature type="compositionally biased region" description="Polar residues" evidence="1">
    <location>
        <begin position="16"/>
        <end position="29"/>
    </location>
</feature>
<comment type="caution">
    <text evidence="2">The sequence shown here is derived from an EMBL/GenBank/DDBJ whole genome shotgun (WGS) entry which is preliminary data.</text>
</comment>
<protein>
    <submittedName>
        <fullName evidence="2">Uncharacterized protein</fullName>
    </submittedName>
</protein>
<accession>A0AA88SCL5</accession>
<reference evidence="2" key="1">
    <citation type="submission" date="2023-08" db="EMBL/GenBank/DDBJ databases">
        <title>Pelteobagrus vachellii genome.</title>
        <authorList>
            <person name="Liu H."/>
        </authorList>
    </citation>
    <scope>NUCLEOTIDE SEQUENCE</scope>
    <source>
        <strain evidence="2">PRFRI_2022a</strain>
        <tissue evidence="2">Muscle</tissue>
    </source>
</reference>
<dbReference type="EMBL" id="JAVHJS010000018">
    <property type="protein sequence ID" value="KAK2829045.1"/>
    <property type="molecule type" value="Genomic_DNA"/>
</dbReference>
<evidence type="ECO:0000313" key="3">
    <source>
        <dbReference type="Proteomes" id="UP001187315"/>
    </source>
</evidence>
<feature type="region of interest" description="Disordered" evidence="1">
    <location>
        <begin position="95"/>
        <end position="142"/>
    </location>
</feature>
<feature type="compositionally biased region" description="Pro residues" evidence="1">
    <location>
        <begin position="106"/>
        <end position="123"/>
    </location>
</feature>